<proteinExistence type="predicted"/>
<name>A0AAV4T6Z6_9ARAC</name>
<keyword evidence="2" id="KW-1185">Reference proteome</keyword>
<protein>
    <submittedName>
        <fullName evidence="1">Uncharacterized protein</fullName>
    </submittedName>
</protein>
<sequence length="95" mass="10206">MNRRAVSARASLKSESIWTCLRVCRPTVLPTPKTCLAYCGGLYRGGCLPLRNGTFMDGLTPALKDLGTLTRQGLARAQRRSEDYAGGCCLGAVVL</sequence>
<dbReference type="Proteomes" id="UP001054837">
    <property type="component" value="Unassembled WGS sequence"/>
</dbReference>
<reference evidence="1 2" key="1">
    <citation type="submission" date="2021-06" db="EMBL/GenBank/DDBJ databases">
        <title>Caerostris darwini draft genome.</title>
        <authorList>
            <person name="Kono N."/>
            <person name="Arakawa K."/>
        </authorList>
    </citation>
    <scope>NUCLEOTIDE SEQUENCE [LARGE SCALE GENOMIC DNA]</scope>
</reference>
<comment type="caution">
    <text evidence="1">The sequence shown here is derived from an EMBL/GenBank/DDBJ whole genome shotgun (WGS) entry which is preliminary data.</text>
</comment>
<evidence type="ECO:0000313" key="1">
    <source>
        <dbReference type="EMBL" id="GIY40974.1"/>
    </source>
</evidence>
<organism evidence="1 2">
    <name type="scientific">Caerostris darwini</name>
    <dbReference type="NCBI Taxonomy" id="1538125"/>
    <lineage>
        <taxon>Eukaryota</taxon>
        <taxon>Metazoa</taxon>
        <taxon>Ecdysozoa</taxon>
        <taxon>Arthropoda</taxon>
        <taxon>Chelicerata</taxon>
        <taxon>Arachnida</taxon>
        <taxon>Araneae</taxon>
        <taxon>Araneomorphae</taxon>
        <taxon>Entelegynae</taxon>
        <taxon>Araneoidea</taxon>
        <taxon>Araneidae</taxon>
        <taxon>Caerostris</taxon>
    </lineage>
</organism>
<dbReference type="EMBL" id="BPLQ01009022">
    <property type="protein sequence ID" value="GIY40974.1"/>
    <property type="molecule type" value="Genomic_DNA"/>
</dbReference>
<dbReference type="AlphaFoldDB" id="A0AAV4T6Z6"/>
<gene>
    <name evidence="1" type="ORF">CDAR_168411</name>
</gene>
<accession>A0AAV4T6Z6</accession>
<evidence type="ECO:0000313" key="2">
    <source>
        <dbReference type="Proteomes" id="UP001054837"/>
    </source>
</evidence>